<name>A0AAP0BDK7_9ASPA</name>
<feature type="transmembrane region" description="Helical" evidence="2">
    <location>
        <begin position="121"/>
        <end position="143"/>
    </location>
</feature>
<feature type="transmembrane region" description="Helical" evidence="2">
    <location>
        <begin position="39"/>
        <end position="58"/>
    </location>
</feature>
<keyword evidence="4" id="KW-1185">Reference proteome</keyword>
<evidence type="ECO:0000256" key="1">
    <source>
        <dbReference type="ARBA" id="ARBA00006765"/>
    </source>
</evidence>
<dbReference type="Pfam" id="PF05042">
    <property type="entry name" value="Caleosin"/>
    <property type="match status" value="1"/>
</dbReference>
<comment type="similarity">
    <text evidence="1">Belongs to the caleosin family.</text>
</comment>
<dbReference type="PANTHER" id="PTHR31495:SF50">
    <property type="entry name" value="PEROXYGENASE 1"/>
    <property type="match status" value="1"/>
</dbReference>
<evidence type="ECO:0000256" key="2">
    <source>
        <dbReference type="SAM" id="Phobius"/>
    </source>
</evidence>
<dbReference type="PANTHER" id="PTHR31495">
    <property type="entry name" value="PEROXYGENASE 3-RELATED"/>
    <property type="match status" value="1"/>
</dbReference>
<organism evidence="3 4">
    <name type="scientific">Platanthera zijinensis</name>
    <dbReference type="NCBI Taxonomy" id="2320716"/>
    <lineage>
        <taxon>Eukaryota</taxon>
        <taxon>Viridiplantae</taxon>
        <taxon>Streptophyta</taxon>
        <taxon>Embryophyta</taxon>
        <taxon>Tracheophyta</taxon>
        <taxon>Spermatophyta</taxon>
        <taxon>Magnoliopsida</taxon>
        <taxon>Liliopsida</taxon>
        <taxon>Asparagales</taxon>
        <taxon>Orchidaceae</taxon>
        <taxon>Orchidoideae</taxon>
        <taxon>Orchideae</taxon>
        <taxon>Orchidinae</taxon>
        <taxon>Platanthera</taxon>
    </lineage>
</organism>
<comment type="caution">
    <text evidence="3">The sequence shown here is derived from an EMBL/GenBank/DDBJ whole genome shotgun (WGS) entry which is preliminary data.</text>
</comment>
<gene>
    <name evidence="3" type="primary">SOP1</name>
    <name evidence="3" type="ORF">KSP39_PZI012869</name>
</gene>
<proteinExistence type="inferred from homology"/>
<dbReference type="InterPro" id="IPR007736">
    <property type="entry name" value="Caleosin-related"/>
</dbReference>
<reference evidence="3 4" key="1">
    <citation type="journal article" date="2022" name="Nat. Plants">
        <title>Genomes of leafy and leafless Platanthera orchids illuminate the evolution of mycoheterotrophy.</title>
        <authorList>
            <person name="Li M.H."/>
            <person name="Liu K.W."/>
            <person name="Li Z."/>
            <person name="Lu H.C."/>
            <person name="Ye Q.L."/>
            <person name="Zhang D."/>
            <person name="Wang J.Y."/>
            <person name="Li Y.F."/>
            <person name="Zhong Z.M."/>
            <person name="Liu X."/>
            <person name="Yu X."/>
            <person name="Liu D.K."/>
            <person name="Tu X.D."/>
            <person name="Liu B."/>
            <person name="Hao Y."/>
            <person name="Liao X.Y."/>
            <person name="Jiang Y.T."/>
            <person name="Sun W.H."/>
            <person name="Chen J."/>
            <person name="Chen Y.Q."/>
            <person name="Ai Y."/>
            <person name="Zhai J.W."/>
            <person name="Wu S.S."/>
            <person name="Zhou Z."/>
            <person name="Hsiao Y.Y."/>
            <person name="Wu W.L."/>
            <person name="Chen Y.Y."/>
            <person name="Lin Y.F."/>
            <person name="Hsu J.L."/>
            <person name="Li C.Y."/>
            <person name="Wang Z.W."/>
            <person name="Zhao X."/>
            <person name="Zhong W.Y."/>
            <person name="Ma X.K."/>
            <person name="Ma L."/>
            <person name="Huang J."/>
            <person name="Chen G.Z."/>
            <person name="Huang M.Z."/>
            <person name="Huang L."/>
            <person name="Peng D.H."/>
            <person name="Luo Y.B."/>
            <person name="Zou S.Q."/>
            <person name="Chen S.P."/>
            <person name="Lan S."/>
            <person name="Tsai W.C."/>
            <person name="Van de Peer Y."/>
            <person name="Liu Z.J."/>
        </authorList>
    </citation>
    <scope>NUCLEOTIDE SEQUENCE [LARGE SCALE GENOMIC DNA]</scope>
    <source>
        <strain evidence="3">Lor287</strain>
    </source>
</reference>
<dbReference type="GO" id="GO:0005509">
    <property type="term" value="F:calcium ion binding"/>
    <property type="evidence" value="ECO:0007669"/>
    <property type="project" value="TreeGrafter"/>
</dbReference>
<evidence type="ECO:0000313" key="3">
    <source>
        <dbReference type="EMBL" id="KAK8936322.1"/>
    </source>
</evidence>
<keyword evidence="2" id="KW-1133">Transmembrane helix</keyword>
<dbReference type="AlphaFoldDB" id="A0AAP0BDK7"/>
<dbReference type="GO" id="GO:0004497">
    <property type="term" value="F:monooxygenase activity"/>
    <property type="evidence" value="ECO:0007669"/>
    <property type="project" value="TreeGrafter"/>
</dbReference>
<dbReference type="Proteomes" id="UP001418222">
    <property type="component" value="Unassembled WGS sequence"/>
</dbReference>
<keyword evidence="2" id="KW-0812">Transmembrane</keyword>
<evidence type="ECO:0000313" key="4">
    <source>
        <dbReference type="Proteomes" id="UP001418222"/>
    </source>
</evidence>
<protein>
    <submittedName>
        <fullName evidence="3">Peroxygenase</fullName>
    </submittedName>
</protein>
<dbReference type="EMBL" id="JBBWWQ010000011">
    <property type="protein sequence ID" value="KAK8936322.1"/>
    <property type="molecule type" value="Genomic_DNA"/>
</dbReference>
<accession>A0AAP0BDK7</accession>
<keyword evidence="2" id="KW-0472">Membrane</keyword>
<sequence length="184" mass="21414">MSVLQQHVAFFDRNQDGIIYPWETYEGCRAIGFNPIMSLLIAILINGAMSYASLPYWMPNPLFPIYIANIHKCKHGSDSGTYDPEGRYIPASFENIFSKYARTAKDKLSFSDLWYMTAGNAVAYDFFGWIASKLEWLVLYVLVRDEEGFMSREAARRCFDGSLFEYVERQQQLSEYDSSYKKRY</sequence>